<reference evidence="2" key="1">
    <citation type="submission" date="2016-04" db="EMBL/GenBank/DDBJ databases">
        <title>Complete Genome Sequences of Twelve Strains of a Stable Defined Moderately Diverse Mouse Microbiota 2 (sDMDMm2).</title>
        <authorList>
            <person name="Uchimura Y."/>
            <person name="Wyss M."/>
            <person name="Brugiroux S."/>
            <person name="Limenitakis J.P."/>
            <person name="Stecher B."/>
            <person name="McCoy K.D."/>
            <person name="Macpherson A.J."/>
        </authorList>
    </citation>
    <scope>NUCLEOTIDE SEQUENCE [LARGE SCALE GENOMIC DNA]</scope>
    <source>
        <strain evidence="2">I48</strain>
    </source>
</reference>
<dbReference type="EMBL" id="CP015401">
    <property type="protein sequence ID" value="ANU57419.1"/>
    <property type="molecule type" value="Genomic_DNA"/>
</dbReference>
<sequence length="155" mass="17971">MNGWLSVEEAARICGTDVQRITLWMNGNHIAFARFDTVLMIDSASLFALFERNRVDTIYDDMQPEKGRGRPGKHRRLLDTPLDDFGLSQRIVRACRELSLFTVEHLLIHLRRYRFSRLHCVRNFGSQSTTEILLRLRKDGLIDDGGSQDFKVLHP</sequence>
<keyword evidence="2" id="KW-1185">Reference proteome</keyword>
<accession>A0A1C7GYR0</accession>
<dbReference type="GeneID" id="82186969"/>
<keyword evidence="1" id="KW-0238">DNA-binding</keyword>
<protein>
    <submittedName>
        <fullName evidence="1">DNA-binding protein</fullName>
    </submittedName>
</protein>
<dbReference type="Gene3D" id="1.10.150.20">
    <property type="entry name" value="5' to 3' exonuclease, C-terminal subdomain"/>
    <property type="match status" value="1"/>
</dbReference>
<dbReference type="Proteomes" id="UP000092631">
    <property type="component" value="Chromosome"/>
</dbReference>
<proteinExistence type="predicted"/>
<organism evidence="1 2">
    <name type="scientific">Bacteroides caecimuris</name>
    <dbReference type="NCBI Taxonomy" id="1796613"/>
    <lineage>
        <taxon>Bacteria</taxon>
        <taxon>Pseudomonadati</taxon>
        <taxon>Bacteroidota</taxon>
        <taxon>Bacteroidia</taxon>
        <taxon>Bacteroidales</taxon>
        <taxon>Bacteroidaceae</taxon>
        <taxon>Bacteroides</taxon>
    </lineage>
</organism>
<dbReference type="RefSeq" id="WP_065538498.1">
    <property type="nucleotide sequence ID" value="NZ_CP015401.2"/>
</dbReference>
<gene>
    <name evidence="1" type="ORF">A4V03_07455</name>
</gene>
<name>A0A1C7GYR0_9BACE</name>
<dbReference type="GO" id="GO:0003677">
    <property type="term" value="F:DNA binding"/>
    <property type="evidence" value="ECO:0007669"/>
    <property type="project" value="UniProtKB-KW"/>
</dbReference>
<evidence type="ECO:0000313" key="2">
    <source>
        <dbReference type="Proteomes" id="UP000092631"/>
    </source>
</evidence>
<dbReference type="OrthoDB" id="1033284at2"/>
<dbReference type="SUPFAM" id="SSF47789">
    <property type="entry name" value="C-terminal domain of RNA polymerase alpha subunit"/>
    <property type="match status" value="1"/>
</dbReference>
<dbReference type="AlphaFoldDB" id="A0A1C7GYR0"/>
<evidence type="ECO:0000313" key="1">
    <source>
        <dbReference type="EMBL" id="ANU57419.1"/>
    </source>
</evidence>
<dbReference type="KEGG" id="bcae:A4V03_07455"/>